<dbReference type="EMBL" id="MBFT01000735">
    <property type="protein sequence ID" value="PVU87512.1"/>
    <property type="molecule type" value="Genomic_DNA"/>
</dbReference>
<evidence type="ECO:0000313" key="2">
    <source>
        <dbReference type="EMBL" id="PVU87512.1"/>
    </source>
</evidence>
<dbReference type="Proteomes" id="UP000245699">
    <property type="component" value="Unassembled WGS sequence"/>
</dbReference>
<organism evidence="1 3">
    <name type="scientific">Furculomyces boomerangus</name>
    <dbReference type="NCBI Taxonomy" id="61424"/>
    <lineage>
        <taxon>Eukaryota</taxon>
        <taxon>Fungi</taxon>
        <taxon>Fungi incertae sedis</taxon>
        <taxon>Zoopagomycota</taxon>
        <taxon>Kickxellomycotina</taxon>
        <taxon>Harpellomycetes</taxon>
        <taxon>Harpellales</taxon>
        <taxon>Harpellaceae</taxon>
        <taxon>Furculomyces</taxon>
    </lineage>
</organism>
<protein>
    <submittedName>
        <fullName evidence="1">Uncharacterized protein</fullName>
    </submittedName>
</protein>
<evidence type="ECO:0000313" key="3">
    <source>
        <dbReference type="Proteomes" id="UP000245699"/>
    </source>
</evidence>
<dbReference type="OrthoDB" id="5568181at2759"/>
<reference evidence="1 3" key="1">
    <citation type="journal article" date="2018" name="MBio">
        <title>Comparative Genomics Reveals the Core Gene Toolbox for the Fungus-Insect Symbiosis.</title>
        <authorList>
            <person name="Wang Y."/>
            <person name="Stata M."/>
            <person name="Wang W."/>
            <person name="Stajich J.E."/>
            <person name="White M.M."/>
            <person name="Moncalvo J.M."/>
        </authorList>
    </citation>
    <scope>NUCLEOTIDE SEQUENCE [LARGE SCALE GENOMIC DNA]</scope>
    <source>
        <strain evidence="1 3">AUS-77-4</strain>
    </source>
</reference>
<accession>A0A2T9Y1A6</accession>
<name>A0A2T9Y1A6_9FUNG</name>
<gene>
    <name evidence="2" type="ORF">BB559_006006</name>
    <name evidence="1" type="ORF">BB559_006646</name>
</gene>
<proteinExistence type="predicted"/>
<dbReference type="AlphaFoldDB" id="A0A2T9Y1A6"/>
<comment type="caution">
    <text evidence="1">The sequence shown here is derived from an EMBL/GenBank/DDBJ whole genome shotgun (WGS) entry which is preliminary data.</text>
</comment>
<keyword evidence="3" id="KW-1185">Reference proteome</keyword>
<dbReference type="EMBL" id="MBFT01000964">
    <property type="protein sequence ID" value="PVU86136.1"/>
    <property type="molecule type" value="Genomic_DNA"/>
</dbReference>
<sequence length="98" mass="11416">MIYSQIKELETNNQNNIPSQQLKQWQETVELHDMLSLSALQFIKTHEKTKNIGLKDFESSQQFNNEQIDNIEGLQEMPLEHQISFVSSGVIPQNYSYS</sequence>
<evidence type="ECO:0000313" key="1">
    <source>
        <dbReference type="EMBL" id="PVU86136.1"/>
    </source>
</evidence>